<evidence type="ECO:0000313" key="2">
    <source>
        <dbReference type="Proteomes" id="UP000768646"/>
    </source>
</evidence>
<comment type="caution">
    <text evidence="1">The sequence shown here is derived from an EMBL/GenBank/DDBJ whole genome shotgun (WGS) entry which is preliminary data.</text>
</comment>
<organism evidence="1 2">
    <name type="scientific">Pneumocystis oryctolagi</name>
    <dbReference type="NCBI Taxonomy" id="42067"/>
    <lineage>
        <taxon>Eukaryota</taxon>
        <taxon>Fungi</taxon>
        <taxon>Dikarya</taxon>
        <taxon>Ascomycota</taxon>
        <taxon>Taphrinomycotina</taxon>
        <taxon>Pneumocystomycetes</taxon>
        <taxon>Pneumocystaceae</taxon>
        <taxon>Pneumocystis</taxon>
    </lineage>
</organism>
<name>A0ACB7CE78_9ASCO</name>
<feature type="non-terminal residue" evidence="1">
    <location>
        <position position="1"/>
    </location>
</feature>
<sequence>LNEILFPVEKTQKYVDIFVKIFLNFTTIYGVNTYLKKDADYELCCRKFLNSDMFISNKDYIRYQLIRCFNTFTFCIGFCSLMLSSFQSLIITVWKHFQKFPELHRLGFKMLYEMCREYNFTSSELLFIHKEFLCFILELLEKNTCNDDYIFSITKLILLINEQYIIKSLPSHLQDSHELSKQTKNSFPLYQTYLRVFYYLLKNTQLKNPPYYKQDQLRRLFKTLKETATYQNEKSISDVTEKLLQRCINISWIKDCELENNIIFSNNWNAPNSIVDVITTNNDYIFDDSNKLHTI</sequence>
<evidence type="ECO:0000313" key="1">
    <source>
        <dbReference type="EMBL" id="KAG4304797.1"/>
    </source>
</evidence>
<keyword evidence="2" id="KW-1185">Reference proteome</keyword>
<accession>A0ACB7CE78</accession>
<protein>
    <submittedName>
        <fullName evidence="1">Uncharacterized protein</fullName>
    </submittedName>
</protein>
<proteinExistence type="predicted"/>
<gene>
    <name evidence="1" type="ORF">PORY_001850</name>
</gene>
<reference evidence="1 2" key="1">
    <citation type="journal article" date="2021" name="Commun. Biol.">
        <title>Genomic insights into the host specific adaptation of the Pneumocystis genus.</title>
        <authorList>
            <person name="Cisse O.H."/>
            <person name="Ma L."/>
            <person name="Dekker J.P."/>
            <person name="Khil P.P."/>
            <person name="Youn J.-H."/>
            <person name="Brenchley J.M."/>
            <person name="Blair R."/>
            <person name="Pahar B."/>
            <person name="Chabe M."/>
            <person name="Van Rompay K.K.A."/>
            <person name="Keesler R."/>
            <person name="Sukura A."/>
            <person name="Hirsch V."/>
            <person name="Kutty G."/>
            <person name="Liu Y."/>
            <person name="Peng L."/>
            <person name="Chen J."/>
            <person name="Song J."/>
            <person name="Weissenbacher-Lang C."/>
            <person name="Xu J."/>
            <person name="Upham N.S."/>
            <person name="Stajich J.E."/>
            <person name="Cuomo C.A."/>
            <person name="Cushion M.T."/>
            <person name="Kovacs J.A."/>
        </authorList>
    </citation>
    <scope>NUCLEOTIDE SEQUENCE [LARGE SCALE GENOMIC DNA]</scope>
    <source>
        <strain evidence="1 2">RABM</strain>
    </source>
</reference>
<dbReference type="EMBL" id="JABTEG010000006">
    <property type="protein sequence ID" value="KAG4304797.1"/>
    <property type="molecule type" value="Genomic_DNA"/>
</dbReference>
<dbReference type="Proteomes" id="UP000768646">
    <property type="component" value="Unassembled WGS sequence"/>
</dbReference>